<dbReference type="AlphaFoldDB" id="A0A3A4KKC8"/>
<gene>
    <name evidence="2" type="ORF">D5S18_28055</name>
</gene>
<evidence type="ECO:0000313" key="3">
    <source>
        <dbReference type="Proteomes" id="UP000266677"/>
    </source>
</evidence>
<organism evidence="2 3">
    <name type="scientific">Nocardia panacis</name>
    <dbReference type="NCBI Taxonomy" id="2340916"/>
    <lineage>
        <taxon>Bacteria</taxon>
        <taxon>Bacillati</taxon>
        <taxon>Actinomycetota</taxon>
        <taxon>Actinomycetes</taxon>
        <taxon>Mycobacteriales</taxon>
        <taxon>Nocardiaceae</taxon>
        <taxon>Nocardia</taxon>
    </lineage>
</organism>
<feature type="transmembrane region" description="Helical" evidence="1">
    <location>
        <begin position="130"/>
        <end position="151"/>
    </location>
</feature>
<protein>
    <submittedName>
        <fullName evidence="2">DUF2637 domain-containing protein</fullName>
    </submittedName>
</protein>
<proteinExistence type="predicted"/>
<dbReference type="EMBL" id="QZFU01000041">
    <property type="protein sequence ID" value="RJO69759.1"/>
    <property type="molecule type" value="Genomic_DNA"/>
</dbReference>
<sequence length="299" mass="31769">MGQQGGHRLERVQTRRPHQRIELAATSAPERNHPRMLSAARTAVAGTIVIVALSSVLSFSALSDIARRSGVSIPVLWPLIVDGLILVATFAVVAIQGSRYAWTMLGSGAVVSIAGNILDAVMPEGQMPHQFAAVVAAVPPVALVAVTHLTVHLARHASSVRRAAPPTGDGVQWEPGEPLAPLESEPGVPWPAKHFRPPSAASWHRSDATGDLLSHSNGVEVVVPEAPLESAVPVAEEGIGGDIDELHVLADATREPRDVAEELMRSTDLSNYAIAERVGVSEATARRWRRKQLLATKAL</sequence>
<dbReference type="Pfam" id="PF10935">
    <property type="entry name" value="DUF2637"/>
    <property type="match status" value="1"/>
</dbReference>
<dbReference type="Proteomes" id="UP000266677">
    <property type="component" value="Unassembled WGS sequence"/>
</dbReference>
<keyword evidence="1" id="KW-0812">Transmembrane</keyword>
<name>A0A3A4KKC8_9NOCA</name>
<dbReference type="InterPro" id="IPR021235">
    <property type="entry name" value="DUF2637"/>
</dbReference>
<feature type="transmembrane region" description="Helical" evidence="1">
    <location>
        <begin position="43"/>
        <end position="63"/>
    </location>
</feature>
<comment type="caution">
    <text evidence="2">The sequence shown here is derived from an EMBL/GenBank/DDBJ whole genome shotgun (WGS) entry which is preliminary data.</text>
</comment>
<feature type="transmembrane region" description="Helical" evidence="1">
    <location>
        <begin position="75"/>
        <end position="93"/>
    </location>
</feature>
<keyword evidence="1" id="KW-0472">Membrane</keyword>
<evidence type="ECO:0000313" key="2">
    <source>
        <dbReference type="EMBL" id="RJO69759.1"/>
    </source>
</evidence>
<keyword evidence="3" id="KW-1185">Reference proteome</keyword>
<evidence type="ECO:0000256" key="1">
    <source>
        <dbReference type="SAM" id="Phobius"/>
    </source>
</evidence>
<accession>A0A3A4KKC8</accession>
<feature type="transmembrane region" description="Helical" evidence="1">
    <location>
        <begin position="100"/>
        <end position="118"/>
    </location>
</feature>
<keyword evidence="1" id="KW-1133">Transmembrane helix</keyword>
<reference evidence="2 3" key="1">
    <citation type="submission" date="2018-09" db="EMBL/GenBank/DDBJ databases">
        <title>YIM PH21274 draft genome.</title>
        <authorList>
            <person name="Miao C."/>
        </authorList>
    </citation>
    <scope>NUCLEOTIDE SEQUENCE [LARGE SCALE GENOMIC DNA]</scope>
    <source>
        <strain evidence="2 3">YIM PH 21724</strain>
    </source>
</reference>